<dbReference type="EMBL" id="DVMO01000071">
    <property type="protein sequence ID" value="HIU27684.1"/>
    <property type="molecule type" value="Genomic_DNA"/>
</dbReference>
<gene>
    <name evidence="3" type="ORF">IAD16_04845</name>
</gene>
<protein>
    <submittedName>
        <fullName evidence="3">GIY-YIG nuclease family protein</fullName>
    </submittedName>
</protein>
<accession>A0A9D1L7B2</accession>
<proteinExistence type="inferred from homology"/>
<dbReference type="Pfam" id="PF01541">
    <property type="entry name" value="GIY-YIG"/>
    <property type="match status" value="1"/>
</dbReference>
<dbReference type="PROSITE" id="PS50164">
    <property type="entry name" value="GIY_YIG"/>
    <property type="match status" value="1"/>
</dbReference>
<comment type="similarity">
    <text evidence="1">Belongs to the UPF0213 family.</text>
</comment>
<evidence type="ECO:0000256" key="1">
    <source>
        <dbReference type="ARBA" id="ARBA00007435"/>
    </source>
</evidence>
<dbReference type="InterPro" id="IPR035901">
    <property type="entry name" value="GIY-YIG_endonuc_sf"/>
</dbReference>
<dbReference type="Gene3D" id="3.40.1440.10">
    <property type="entry name" value="GIY-YIG endonuclease"/>
    <property type="match status" value="1"/>
</dbReference>
<name>A0A9D1L7B2_9FIRM</name>
<dbReference type="PANTHER" id="PTHR34477">
    <property type="entry name" value="UPF0213 PROTEIN YHBQ"/>
    <property type="match status" value="1"/>
</dbReference>
<feature type="domain" description="GIY-YIG" evidence="2">
    <location>
        <begin position="1"/>
        <end position="78"/>
    </location>
</feature>
<dbReference type="SUPFAM" id="SSF82771">
    <property type="entry name" value="GIY-YIG endonuclease"/>
    <property type="match status" value="1"/>
</dbReference>
<evidence type="ECO:0000259" key="2">
    <source>
        <dbReference type="PROSITE" id="PS50164"/>
    </source>
</evidence>
<reference evidence="3" key="1">
    <citation type="submission" date="2020-10" db="EMBL/GenBank/DDBJ databases">
        <authorList>
            <person name="Gilroy R."/>
        </authorList>
    </citation>
    <scope>NUCLEOTIDE SEQUENCE</scope>
    <source>
        <strain evidence="3">11300</strain>
    </source>
</reference>
<organism evidence="3 4">
    <name type="scientific">Candidatus Fimisoma avicola</name>
    <dbReference type="NCBI Taxonomy" id="2840826"/>
    <lineage>
        <taxon>Bacteria</taxon>
        <taxon>Bacillati</taxon>
        <taxon>Bacillota</taxon>
        <taxon>Clostridia</taxon>
        <taxon>Eubacteriales</taxon>
        <taxon>Candidatus Fimisoma</taxon>
    </lineage>
</organism>
<evidence type="ECO:0000313" key="3">
    <source>
        <dbReference type="EMBL" id="HIU27684.1"/>
    </source>
</evidence>
<dbReference type="InterPro" id="IPR050190">
    <property type="entry name" value="UPF0213_domain"/>
</dbReference>
<dbReference type="Proteomes" id="UP000824091">
    <property type="component" value="Unassembled WGS sequence"/>
</dbReference>
<dbReference type="SMART" id="SM00465">
    <property type="entry name" value="GIYc"/>
    <property type="match status" value="1"/>
</dbReference>
<dbReference type="CDD" id="cd10456">
    <property type="entry name" value="GIY-YIG_UPF0213"/>
    <property type="match status" value="1"/>
</dbReference>
<dbReference type="AlphaFoldDB" id="A0A9D1L7B2"/>
<comment type="caution">
    <text evidence="3">The sequence shown here is derived from an EMBL/GenBank/DDBJ whole genome shotgun (WGS) entry which is preliminary data.</text>
</comment>
<dbReference type="InterPro" id="IPR000305">
    <property type="entry name" value="GIY-YIG_endonuc"/>
</dbReference>
<sequence length="107" mass="12824">MMYFVYMLRCGDGSVYTGITTDLLRRFKEHRNGKGARYTKSRKVIRIEAAWECDERSDALKLEAQIKKLPKYKKEQLITDENAMRSYLDGKVDINRYHRQRSWAEWP</sequence>
<reference evidence="3" key="2">
    <citation type="journal article" date="2021" name="PeerJ">
        <title>Extensive microbial diversity within the chicken gut microbiome revealed by metagenomics and culture.</title>
        <authorList>
            <person name="Gilroy R."/>
            <person name="Ravi A."/>
            <person name="Getino M."/>
            <person name="Pursley I."/>
            <person name="Horton D.L."/>
            <person name="Alikhan N.F."/>
            <person name="Baker D."/>
            <person name="Gharbi K."/>
            <person name="Hall N."/>
            <person name="Watson M."/>
            <person name="Adriaenssens E.M."/>
            <person name="Foster-Nyarko E."/>
            <person name="Jarju S."/>
            <person name="Secka A."/>
            <person name="Antonio M."/>
            <person name="Oren A."/>
            <person name="Chaudhuri R.R."/>
            <person name="La Ragione R."/>
            <person name="Hildebrand F."/>
            <person name="Pallen M.J."/>
        </authorList>
    </citation>
    <scope>NUCLEOTIDE SEQUENCE</scope>
    <source>
        <strain evidence="3">11300</strain>
    </source>
</reference>
<dbReference type="PANTHER" id="PTHR34477:SF1">
    <property type="entry name" value="UPF0213 PROTEIN YHBQ"/>
    <property type="match status" value="1"/>
</dbReference>
<evidence type="ECO:0000313" key="4">
    <source>
        <dbReference type="Proteomes" id="UP000824091"/>
    </source>
</evidence>